<evidence type="ECO:0000259" key="10">
    <source>
        <dbReference type="PROSITE" id="PS50110"/>
    </source>
</evidence>
<evidence type="ECO:0000256" key="2">
    <source>
        <dbReference type="ARBA" id="ARBA00022553"/>
    </source>
</evidence>
<evidence type="ECO:0000256" key="5">
    <source>
        <dbReference type="ARBA" id="ARBA00023125"/>
    </source>
</evidence>
<dbReference type="InterPro" id="IPR001789">
    <property type="entry name" value="Sig_transdc_resp-reg_receiver"/>
</dbReference>
<keyword evidence="3" id="KW-0902">Two-component regulatory system</keyword>
<feature type="modified residue" description="4-aspartylphosphate" evidence="8">
    <location>
        <position position="54"/>
    </location>
</feature>
<dbReference type="InterPro" id="IPR011006">
    <property type="entry name" value="CheY-like_superfamily"/>
</dbReference>
<dbReference type="PROSITE" id="PS51755">
    <property type="entry name" value="OMPR_PHOB"/>
    <property type="match status" value="1"/>
</dbReference>
<keyword evidence="4" id="KW-0805">Transcription regulation</keyword>
<dbReference type="Pfam" id="PF00072">
    <property type="entry name" value="Response_reg"/>
    <property type="match status" value="1"/>
</dbReference>
<dbReference type="InterPro" id="IPR001867">
    <property type="entry name" value="OmpR/PhoB-type_DNA-bd"/>
</dbReference>
<dbReference type="Pfam" id="PF00486">
    <property type="entry name" value="Trans_reg_C"/>
    <property type="match status" value="1"/>
</dbReference>
<dbReference type="CDD" id="cd00383">
    <property type="entry name" value="trans_reg_C"/>
    <property type="match status" value="1"/>
</dbReference>
<evidence type="ECO:0000256" key="8">
    <source>
        <dbReference type="PROSITE-ProRule" id="PRU00169"/>
    </source>
</evidence>
<keyword evidence="5 9" id="KW-0238">DNA-binding</keyword>
<evidence type="ECO:0000313" key="12">
    <source>
        <dbReference type="EMBL" id="GAA0738926.1"/>
    </source>
</evidence>
<evidence type="ECO:0000256" key="7">
    <source>
        <dbReference type="ARBA" id="ARBA00024867"/>
    </source>
</evidence>
<evidence type="ECO:0000313" key="13">
    <source>
        <dbReference type="Proteomes" id="UP001501510"/>
    </source>
</evidence>
<comment type="function">
    <text evidence="7">May play the central regulatory role in sporulation. It may be an element of the effector pathway responsible for the activation of sporulation genes in response to nutritional stress. Spo0A may act in concert with spo0H (a sigma factor) to control the expression of some genes that are critical to the sporulation process.</text>
</comment>
<evidence type="ECO:0000259" key="11">
    <source>
        <dbReference type="PROSITE" id="PS51755"/>
    </source>
</evidence>
<dbReference type="EMBL" id="BAAACG010000008">
    <property type="protein sequence ID" value="GAA0738926.1"/>
    <property type="molecule type" value="Genomic_DNA"/>
</dbReference>
<accession>A0ABN1JG34</accession>
<dbReference type="SUPFAM" id="SSF52172">
    <property type="entry name" value="CheY-like"/>
    <property type="match status" value="1"/>
</dbReference>
<feature type="DNA-binding region" description="OmpR/PhoB-type" evidence="9">
    <location>
        <begin position="136"/>
        <end position="234"/>
    </location>
</feature>
<dbReference type="Gene3D" id="1.10.10.10">
    <property type="entry name" value="Winged helix-like DNA-binding domain superfamily/Winged helix DNA-binding domain"/>
    <property type="match status" value="1"/>
</dbReference>
<organism evidence="12 13">
    <name type="scientific">Clostridium oceanicum</name>
    <dbReference type="NCBI Taxonomy" id="1543"/>
    <lineage>
        <taxon>Bacteria</taxon>
        <taxon>Bacillati</taxon>
        <taxon>Bacillota</taxon>
        <taxon>Clostridia</taxon>
        <taxon>Eubacteriales</taxon>
        <taxon>Clostridiaceae</taxon>
        <taxon>Clostridium</taxon>
    </lineage>
</organism>
<dbReference type="PANTHER" id="PTHR48111">
    <property type="entry name" value="REGULATOR OF RPOS"/>
    <property type="match status" value="1"/>
</dbReference>
<feature type="domain" description="Response regulatory" evidence="10">
    <location>
        <begin position="5"/>
        <end position="118"/>
    </location>
</feature>
<protein>
    <recommendedName>
        <fullName evidence="1">Stage 0 sporulation protein A homolog</fullName>
    </recommendedName>
</protein>
<dbReference type="SMART" id="SM00448">
    <property type="entry name" value="REC"/>
    <property type="match status" value="1"/>
</dbReference>
<evidence type="ECO:0000256" key="1">
    <source>
        <dbReference type="ARBA" id="ARBA00018672"/>
    </source>
</evidence>
<evidence type="ECO:0000256" key="9">
    <source>
        <dbReference type="PROSITE-ProRule" id="PRU01091"/>
    </source>
</evidence>
<keyword evidence="13" id="KW-1185">Reference proteome</keyword>
<name>A0ABN1JG34_9CLOT</name>
<feature type="domain" description="OmpR/PhoB-type" evidence="11">
    <location>
        <begin position="136"/>
        <end position="234"/>
    </location>
</feature>
<proteinExistence type="predicted"/>
<dbReference type="Gene3D" id="6.10.250.690">
    <property type="match status" value="1"/>
</dbReference>
<dbReference type="SMART" id="SM00862">
    <property type="entry name" value="Trans_reg_C"/>
    <property type="match status" value="1"/>
</dbReference>
<evidence type="ECO:0000256" key="3">
    <source>
        <dbReference type="ARBA" id="ARBA00023012"/>
    </source>
</evidence>
<comment type="caution">
    <text evidence="12">The sequence shown here is derived from an EMBL/GenBank/DDBJ whole genome shotgun (WGS) entry which is preliminary data.</text>
</comment>
<evidence type="ECO:0000256" key="6">
    <source>
        <dbReference type="ARBA" id="ARBA00023163"/>
    </source>
</evidence>
<dbReference type="Proteomes" id="UP001501510">
    <property type="component" value="Unassembled WGS sequence"/>
</dbReference>
<dbReference type="RefSeq" id="WP_343760745.1">
    <property type="nucleotide sequence ID" value="NZ_BAAACG010000008.1"/>
</dbReference>
<dbReference type="Gene3D" id="3.40.50.2300">
    <property type="match status" value="1"/>
</dbReference>
<gene>
    <name evidence="12" type="ORF">GCM10008906_17010</name>
</gene>
<dbReference type="PANTHER" id="PTHR48111:SF40">
    <property type="entry name" value="PHOSPHATE REGULON TRANSCRIPTIONAL REGULATORY PROTEIN PHOB"/>
    <property type="match status" value="1"/>
</dbReference>
<evidence type="ECO:0000256" key="4">
    <source>
        <dbReference type="ARBA" id="ARBA00023015"/>
    </source>
</evidence>
<sequence>MKKYKILLVEDEESIRDILSYSLKKEGYYVIEAPSGEDGINKFEENDIDLIILDLMLPGISGFEVCKTINSKYKVPIIMLTAKNDIVDKVLGLEFGADDYITKPFDIREVLARVKVCLRRIEELNEIKDKDNSELNNTIQIKDNIKMFKDRRQVIKNDINIELKPKEFDLLCFLAENKNVVFSRENLIEKIWGYDFFGDTRTVDVHIQRLRKKLDDSSEESIIKTLFGVGYKMI</sequence>
<dbReference type="PROSITE" id="PS50110">
    <property type="entry name" value="RESPONSE_REGULATORY"/>
    <property type="match status" value="1"/>
</dbReference>
<dbReference type="InterPro" id="IPR036388">
    <property type="entry name" value="WH-like_DNA-bd_sf"/>
</dbReference>
<dbReference type="InterPro" id="IPR039420">
    <property type="entry name" value="WalR-like"/>
</dbReference>
<keyword evidence="2 8" id="KW-0597">Phosphoprotein</keyword>
<reference evidence="12 13" key="1">
    <citation type="journal article" date="2019" name="Int. J. Syst. Evol. Microbiol.">
        <title>The Global Catalogue of Microorganisms (GCM) 10K type strain sequencing project: providing services to taxonomists for standard genome sequencing and annotation.</title>
        <authorList>
            <consortium name="The Broad Institute Genomics Platform"/>
            <consortium name="The Broad Institute Genome Sequencing Center for Infectious Disease"/>
            <person name="Wu L."/>
            <person name="Ma J."/>
        </authorList>
    </citation>
    <scope>NUCLEOTIDE SEQUENCE [LARGE SCALE GENOMIC DNA]</scope>
    <source>
        <strain evidence="12 13">JCM 1407</strain>
    </source>
</reference>
<keyword evidence="6" id="KW-0804">Transcription</keyword>